<evidence type="ECO:0000259" key="5">
    <source>
        <dbReference type="Pfam" id="PF18741"/>
    </source>
</evidence>
<dbReference type="Pfam" id="PF13087">
    <property type="entry name" value="AAA_12"/>
    <property type="match status" value="1"/>
</dbReference>
<dbReference type="SUPFAM" id="SSF52980">
    <property type="entry name" value="Restriction endonuclease-like"/>
    <property type="match status" value="1"/>
</dbReference>
<dbReference type="Gene3D" id="3.40.960.10">
    <property type="entry name" value="VSR Endonuclease"/>
    <property type="match status" value="1"/>
</dbReference>
<feature type="domain" description="DNA2/NAM7 helicase helicase" evidence="3">
    <location>
        <begin position="1230"/>
        <end position="1269"/>
    </location>
</feature>
<dbReference type="Proteomes" id="UP001566331">
    <property type="component" value="Unassembled WGS sequence"/>
</dbReference>
<reference evidence="6 7" key="1">
    <citation type="submission" date="2024-07" db="EMBL/GenBank/DDBJ databases">
        <title>Luteimonas salilacus sp. nov., isolated from the shore soil of Salt Lake in Tibet of China.</title>
        <authorList>
            <person name="Zhang X."/>
            <person name="Li A."/>
        </authorList>
    </citation>
    <scope>NUCLEOTIDE SEQUENCE [LARGE SCALE GENOMIC DNA]</scope>
    <source>
        <strain evidence="6 7">B3-2-R+30</strain>
    </source>
</reference>
<protein>
    <submittedName>
        <fullName evidence="6">DUF3320 domain-containing protein</fullName>
    </submittedName>
</protein>
<dbReference type="SUPFAM" id="SSF52540">
    <property type="entry name" value="P-loop containing nucleoside triphosphate hydrolases"/>
    <property type="match status" value="1"/>
</dbReference>
<evidence type="ECO:0000259" key="4">
    <source>
        <dbReference type="Pfam" id="PF13087"/>
    </source>
</evidence>
<dbReference type="Pfam" id="PF11784">
    <property type="entry name" value="DUF3320"/>
    <property type="match status" value="1"/>
</dbReference>
<name>A0ABV4HTZ2_9GAMM</name>
<dbReference type="InterPro" id="IPR011335">
    <property type="entry name" value="Restrct_endonuc-II-like"/>
</dbReference>
<organism evidence="6 7">
    <name type="scientific">Luteimonas salinilitoris</name>
    <dbReference type="NCBI Taxonomy" id="3237697"/>
    <lineage>
        <taxon>Bacteria</taxon>
        <taxon>Pseudomonadati</taxon>
        <taxon>Pseudomonadota</taxon>
        <taxon>Gammaproteobacteria</taxon>
        <taxon>Lysobacterales</taxon>
        <taxon>Lysobacteraceae</taxon>
        <taxon>Luteimonas</taxon>
    </lineage>
</organism>
<dbReference type="RefSeq" id="WP_370565591.1">
    <property type="nucleotide sequence ID" value="NZ_JBFWIB010000019.1"/>
</dbReference>
<dbReference type="InterPro" id="IPR027417">
    <property type="entry name" value="P-loop_NTPase"/>
</dbReference>
<keyword evidence="7" id="KW-1185">Reference proteome</keyword>
<dbReference type="PANTHER" id="PTHR10887:SF530">
    <property type="entry name" value="SUPERFAMILY I DNA HELICASES"/>
    <property type="match status" value="1"/>
</dbReference>
<evidence type="ECO:0000259" key="2">
    <source>
        <dbReference type="Pfam" id="PF11784"/>
    </source>
</evidence>
<comment type="caution">
    <text evidence="6">The sequence shown here is derived from an EMBL/GenBank/DDBJ whole genome shotgun (WGS) entry which is preliminary data.</text>
</comment>
<dbReference type="Pfam" id="PF13086">
    <property type="entry name" value="AAA_11"/>
    <property type="match status" value="1"/>
</dbReference>
<dbReference type="InterPro" id="IPR047187">
    <property type="entry name" value="SF1_C_Upf1"/>
</dbReference>
<dbReference type="Pfam" id="PF18741">
    <property type="entry name" value="MTES_1575"/>
    <property type="match status" value="1"/>
</dbReference>
<dbReference type="InterPro" id="IPR021754">
    <property type="entry name" value="DUF3320"/>
</dbReference>
<dbReference type="InterPro" id="IPR041679">
    <property type="entry name" value="DNA2/NAM7-like_C"/>
</dbReference>
<dbReference type="InterPro" id="IPR049468">
    <property type="entry name" value="Restrct_endonuc-II-like_dom"/>
</dbReference>
<evidence type="ECO:0000313" key="6">
    <source>
        <dbReference type="EMBL" id="MEZ0476229.1"/>
    </source>
</evidence>
<dbReference type="InterPro" id="IPR045055">
    <property type="entry name" value="DNA2/NAM7-like"/>
</dbReference>
<sequence length="1867" mass="206835">MPEATFAATSEASPFRVAGSLQDKIEQARLELLDLSTRNRLLHTPRSGRAKIVEVADELAKAIYQTLVIDGKRFTFAPGRADPAESAPPPDAPLAGLEGDQGEAPDPELVDQPEIELDERGRVATHWDGHLQTRMTSAGLQKRLLDLYIDSKTLEEEQGVNVLFLAVGFLKWRAPTTPNDDRFAPLVLVPVRLERSNAGEKFHLRWSGDDIESNLSLQLYLHRQFGMKLPEIGDFEALDVDSYFAQVGELVRERPNWGVVADHAVLGLFSFAKFMMYRDLDPEQWQAFGGFESIPTLRGVVSDGFPGASLSNDEVNIDSIISPKQMMHVVDCDSSQSLVVYDVQAGNSILVQGPPGTGKSQTIANIIATAIADKKRVLFVAEKMAALEVVKRRLDNIGIGDACLELHSNKANKRILLEELRRTWELGRPAVQDGHPVVEQLTDARDELNAHAERLHRELGNTGLTPYQVFGHLVRLRREGHTTRQVKLDRPTKWAPHEVTSREDLLRDLTARIEGMGLPSQHPWTGVGVRGMTPNDRTRVLQSVAALSEELGAWRDSAEHVMAELDLPAPEHFDDIGRAISRAEALMGTPPIGREVLVAPIWGQLGAVDELIEHLGVAQDQRSQALEVADPSALDGDWKENRDTLEGLAPSFKLADEVARLAALQPILDRLLPDATRLAQLLGEREKLTLDSVIRLTALGERASTVPEIGRDALIASIWDRGVDTIEELIESVEQVQRAKASLFGVFRDAAWDQELDDARAHLAALSGSWLRFFNGKWRQANRQVRAQLVSPKMPADEVLSRLDELTSAQAAQRKIAFRDREGAEAFGSGWQRERSETTFLMAVASWMRSLRPLGTGVRERLADVADRSLATELAKRVRPLIDELKADLLPLSELLITAGHRPWGEETIAKRVPLTEVQTKAATWGAASGQCALLLGRAELDVQGALDHVSRITRAQKALRQFELSQSQGLGAFGPLWRGIDTDIKTVNATAAWMRENDDLRVLAATVENPENWRDEAKGLEEAGKQLARSLAGVFDSLHFEGNREVPARPADASLAGLATLFERWRANPEGLPQWVAYVGRAKQAEEKSLPDLVSRLATGEVPAAEAIGTFQLAYYEAVLAAMTERDPELSRFDGDQHSQTVERFAQFDWKRMQLARHQVLAAHHAKIPQRGGATGPTAVLMGEMVKRRKHMPIRELMGRCAPVIQALKPVFMMSPLSVAQFLPPGALDFDMLVVDEASQVQPVDALGSVARAKQLVIVGDEKQLPPTRFFAKVLGDDEGKEEDGASAADIESVLGLCRARGLPERMLRWHYRSRHESLIAVSNSQFYENKLVIVPSPYTSEAGIGLRFNHLPNAVYDRGNTRTNPEEARVVALAVIEHASQTPKLSLGVATFSAQQRRAIIDQLELLRRQHPETEGFFSGPAEEPFFVKSLENIQGDERDVIFISVGYGRDIHRHMTMNFGPLNKDGGERRLNVLISRAKSRCEIFSSITDDDIDVERAKGRGTAAFKLFLHYARTGNLMIARETSSQRQGVFKEEVAAALRSRGIDVHTDVGIAGLFVDIAIADSKRPGRYVLGVECDGEWYRDARSARDRDRLREAALRDKGWTMYRIWSADWFQRPQAELEKLLEAIENAIEHSEDDGISSPARRAVPIDIYAVERGEFVEVGLTEAGDEPDAVFYEEALIKVPRSRYELHMVPADAMADIVRDIVEVEGPVHRDEVVARVRTLWGLQRAGGRIQAAVDAGIATALGRRLIERSHSFFLSLLNQEVKVRDRTEVASLTLRRPDYLPPQEIDRAIVTIVQKNLGATVEELVLHVSRQLGYRSTSGQLRALIEDRVGGLLEDGSLAASKDFVTLADGSGARSGA</sequence>
<dbReference type="EMBL" id="JBFWIC010000029">
    <property type="protein sequence ID" value="MEZ0476229.1"/>
    <property type="molecule type" value="Genomic_DNA"/>
</dbReference>
<proteinExistence type="predicted"/>
<feature type="region of interest" description="Disordered" evidence="1">
    <location>
        <begin position="79"/>
        <end position="108"/>
    </location>
</feature>
<gene>
    <name evidence="6" type="ORF">AB6713_16640</name>
</gene>
<dbReference type="InterPro" id="IPR025103">
    <property type="entry name" value="DUF4011"/>
</dbReference>
<accession>A0ABV4HTZ2</accession>
<dbReference type="Pfam" id="PF13195">
    <property type="entry name" value="DUF4011"/>
    <property type="match status" value="1"/>
</dbReference>
<feature type="domain" description="Restriction endonuclease type II-like" evidence="5">
    <location>
        <begin position="1535"/>
        <end position="1632"/>
    </location>
</feature>
<feature type="domain" description="DNA2/NAM7 helicase-like C-terminal" evidence="4">
    <location>
        <begin position="1305"/>
        <end position="1488"/>
    </location>
</feature>
<evidence type="ECO:0000259" key="3">
    <source>
        <dbReference type="Pfam" id="PF13086"/>
    </source>
</evidence>
<dbReference type="CDD" id="cd18808">
    <property type="entry name" value="SF1_C_Upf1"/>
    <property type="match status" value="1"/>
</dbReference>
<dbReference type="PANTHER" id="PTHR10887">
    <property type="entry name" value="DNA2/NAM7 HELICASE FAMILY"/>
    <property type="match status" value="1"/>
</dbReference>
<evidence type="ECO:0000256" key="1">
    <source>
        <dbReference type="SAM" id="MobiDB-lite"/>
    </source>
</evidence>
<dbReference type="Gene3D" id="3.40.50.300">
    <property type="entry name" value="P-loop containing nucleotide triphosphate hydrolases"/>
    <property type="match status" value="3"/>
</dbReference>
<dbReference type="InterPro" id="IPR041677">
    <property type="entry name" value="DNA2/NAM7_AAA_11"/>
</dbReference>
<feature type="domain" description="DUF3320" evidence="2">
    <location>
        <begin position="1694"/>
        <end position="1741"/>
    </location>
</feature>
<evidence type="ECO:0000313" key="7">
    <source>
        <dbReference type="Proteomes" id="UP001566331"/>
    </source>
</evidence>